<gene>
    <name evidence="1" type="ORF">RDI58_003325</name>
</gene>
<proteinExistence type="predicted"/>
<evidence type="ECO:0000313" key="2">
    <source>
        <dbReference type="Proteomes" id="UP001371456"/>
    </source>
</evidence>
<organism evidence="1 2">
    <name type="scientific">Solanum bulbocastanum</name>
    <name type="common">Wild potato</name>
    <dbReference type="NCBI Taxonomy" id="147425"/>
    <lineage>
        <taxon>Eukaryota</taxon>
        <taxon>Viridiplantae</taxon>
        <taxon>Streptophyta</taxon>
        <taxon>Embryophyta</taxon>
        <taxon>Tracheophyta</taxon>
        <taxon>Spermatophyta</taxon>
        <taxon>Magnoliopsida</taxon>
        <taxon>eudicotyledons</taxon>
        <taxon>Gunneridae</taxon>
        <taxon>Pentapetalae</taxon>
        <taxon>asterids</taxon>
        <taxon>lamiids</taxon>
        <taxon>Solanales</taxon>
        <taxon>Solanaceae</taxon>
        <taxon>Solanoideae</taxon>
        <taxon>Solaneae</taxon>
        <taxon>Solanum</taxon>
    </lineage>
</organism>
<dbReference type="EMBL" id="JBANQN010000001">
    <property type="protein sequence ID" value="KAK6805540.1"/>
    <property type="molecule type" value="Genomic_DNA"/>
</dbReference>
<keyword evidence="2" id="KW-1185">Reference proteome</keyword>
<accession>A0AAN8UG45</accession>
<dbReference type="Proteomes" id="UP001371456">
    <property type="component" value="Unassembled WGS sequence"/>
</dbReference>
<comment type="caution">
    <text evidence="1">The sequence shown here is derived from an EMBL/GenBank/DDBJ whole genome shotgun (WGS) entry which is preliminary data.</text>
</comment>
<reference evidence="1 2" key="1">
    <citation type="submission" date="2024-02" db="EMBL/GenBank/DDBJ databases">
        <title>de novo genome assembly of Solanum bulbocastanum strain 11H21.</title>
        <authorList>
            <person name="Hosaka A.J."/>
        </authorList>
    </citation>
    <scope>NUCLEOTIDE SEQUENCE [LARGE SCALE GENOMIC DNA]</scope>
    <source>
        <tissue evidence="1">Young leaves</tissue>
    </source>
</reference>
<evidence type="ECO:0000313" key="1">
    <source>
        <dbReference type="EMBL" id="KAK6805540.1"/>
    </source>
</evidence>
<protein>
    <submittedName>
        <fullName evidence="1">Uncharacterized protein</fullName>
    </submittedName>
</protein>
<dbReference type="AlphaFoldDB" id="A0AAN8UG45"/>
<sequence length="286" mass="32554">MAESFHPPQLNNSSFSTKLLSSPKKLEIEALVHPLETQLGFYLESLLLGIMLPKYTMPWDSCLFQYSLGTDLTYLMDRELVLHFPGDAILSLQIAKSAVYHDAEIYLLDDTLSAVDAHVGRSILHNAILGPRMNQQMCILSTHYIQEHFEVYILLFERNFYQALREVNTDRSYRTIVVKYALRKLRWFELEGYTVDTMAFICRGTKPFTFKNMTKMASTSSTIIATLTLEMRLMEHSISNKETGSSSHRKSCEWSATTSTEVGANTKKLVILPTPLIPVKTGRPLT</sequence>
<name>A0AAN8UG45_SOLBU</name>